<organism evidence="2 3">
    <name type="scientific">Acetobacter ghanensis</name>
    <dbReference type="NCBI Taxonomy" id="431306"/>
    <lineage>
        <taxon>Bacteria</taxon>
        <taxon>Pseudomonadati</taxon>
        <taxon>Pseudomonadota</taxon>
        <taxon>Alphaproteobacteria</taxon>
        <taxon>Acetobacterales</taxon>
        <taxon>Acetobacteraceae</taxon>
        <taxon>Acetobacter</taxon>
    </lineage>
</organism>
<evidence type="ECO:0000313" key="2">
    <source>
        <dbReference type="EMBL" id="CEF55877.1"/>
    </source>
</evidence>
<protein>
    <submittedName>
        <fullName evidence="2">Uncharacterized protein</fullName>
    </submittedName>
</protein>
<evidence type="ECO:0000256" key="1">
    <source>
        <dbReference type="SAM" id="MobiDB-lite"/>
    </source>
</evidence>
<dbReference type="STRING" id="431306.AGA_1663"/>
<accession>A0A0U5F7Y0</accession>
<dbReference type="EMBL" id="LN609302">
    <property type="protein sequence ID" value="CEF55877.1"/>
    <property type="molecule type" value="Genomic_DNA"/>
</dbReference>
<name>A0A0U5F7Y0_9PROT</name>
<proteinExistence type="predicted"/>
<evidence type="ECO:0000313" key="3">
    <source>
        <dbReference type="Proteomes" id="UP000068250"/>
    </source>
</evidence>
<gene>
    <name evidence="2" type="ORF">AGA_1663</name>
</gene>
<feature type="region of interest" description="Disordered" evidence="1">
    <location>
        <begin position="21"/>
        <end position="42"/>
    </location>
</feature>
<dbReference type="Proteomes" id="UP000068250">
    <property type="component" value="Chromosome I"/>
</dbReference>
<sequence>MAIPQMEISASIGHFYTADGKEKPPHLMARRGGWKAPEKWLR</sequence>
<dbReference type="AlphaFoldDB" id="A0A0U5F7Y0"/>
<reference evidence="3" key="1">
    <citation type="submission" date="2014-09" db="EMBL/GenBank/DDBJ databases">
        <authorList>
            <person name="Illeghems K.G."/>
        </authorList>
    </citation>
    <scope>NUCLEOTIDE SEQUENCE [LARGE SCALE GENOMIC DNA]</scope>
    <source>
        <strain evidence="3">LMG 23848T</strain>
    </source>
</reference>
<dbReference type="PATRIC" id="fig|431306.5.peg.1693"/>